<organism evidence="1 2">
    <name type="scientific">Conidiobolus coronatus (strain ATCC 28846 / CBS 209.66 / NRRL 28638)</name>
    <name type="common">Delacroixia coronata</name>
    <dbReference type="NCBI Taxonomy" id="796925"/>
    <lineage>
        <taxon>Eukaryota</taxon>
        <taxon>Fungi</taxon>
        <taxon>Fungi incertae sedis</taxon>
        <taxon>Zoopagomycota</taxon>
        <taxon>Entomophthoromycotina</taxon>
        <taxon>Entomophthoromycetes</taxon>
        <taxon>Entomophthorales</taxon>
        <taxon>Ancylistaceae</taxon>
        <taxon>Conidiobolus</taxon>
    </lineage>
</organism>
<evidence type="ECO:0000313" key="2">
    <source>
        <dbReference type="Proteomes" id="UP000070444"/>
    </source>
</evidence>
<name>A0A137P0I7_CONC2</name>
<keyword evidence="2" id="KW-1185">Reference proteome</keyword>
<proteinExistence type="predicted"/>
<accession>A0A137P0I7</accession>
<dbReference type="AlphaFoldDB" id="A0A137P0I7"/>
<dbReference type="Proteomes" id="UP000070444">
    <property type="component" value="Unassembled WGS sequence"/>
</dbReference>
<evidence type="ECO:0000313" key="1">
    <source>
        <dbReference type="EMBL" id="KXN68488.1"/>
    </source>
</evidence>
<sequence>MVNLYDFVKPTPRYEMYAHANLKRKNIEGSTIESASANQNPQFNQQINLQNNYNSEDSDDDRLSKRNLNYDLPSYNQRLEEQFPNGILHSGPRHSNYATRETYANWSSCIFNREDRPECL</sequence>
<reference evidence="1 2" key="1">
    <citation type="journal article" date="2015" name="Genome Biol. Evol.">
        <title>Phylogenomic analyses indicate that early fungi evolved digesting cell walls of algal ancestors of land plants.</title>
        <authorList>
            <person name="Chang Y."/>
            <person name="Wang S."/>
            <person name="Sekimoto S."/>
            <person name="Aerts A.L."/>
            <person name="Choi C."/>
            <person name="Clum A."/>
            <person name="LaButti K.M."/>
            <person name="Lindquist E.A."/>
            <person name="Yee Ngan C."/>
            <person name="Ohm R.A."/>
            <person name="Salamov A.A."/>
            <person name="Grigoriev I.V."/>
            <person name="Spatafora J.W."/>
            <person name="Berbee M.L."/>
        </authorList>
    </citation>
    <scope>NUCLEOTIDE SEQUENCE [LARGE SCALE GENOMIC DNA]</scope>
    <source>
        <strain evidence="1 2">NRRL 28638</strain>
    </source>
</reference>
<dbReference type="EMBL" id="KQ964573">
    <property type="protein sequence ID" value="KXN68488.1"/>
    <property type="molecule type" value="Genomic_DNA"/>
</dbReference>
<protein>
    <submittedName>
        <fullName evidence="1">Uncharacterized protein</fullName>
    </submittedName>
</protein>
<gene>
    <name evidence="1" type="ORF">CONCODRAFT_79726</name>
</gene>